<dbReference type="STRING" id="649638.Trad_0768"/>
<dbReference type="PANTHER" id="PTHR42734">
    <property type="entry name" value="METAL TRANSPORT SYSTEM ATP-BINDING PROTEIN TM_0124-RELATED"/>
    <property type="match status" value="1"/>
</dbReference>
<evidence type="ECO:0000256" key="2">
    <source>
        <dbReference type="ARBA" id="ARBA00022448"/>
    </source>
</evidence>
<reference evidence="6 7" key="2">
    <citation type="journal article" date="2011" name="Stand. Genomic Sci.">
        <title>Complete genome sequence of Truepera radiovictrix type strain (RQ-24).</title>
        <authorList>
            <person name="Ivanova N."/>
            <person name="Rohde C."/>
            <person name="Munk C."/>
            <person name="Nolan M."/>
            <person name="Lucas S."/>
            <person name="Del Rio T.G."/>
            <person name="Tice H."/>
            <person name="Deshpande S."/>
            <person name="Cheng J.F."/>
            <person name="Tapia R."/>
            <person name="Han C."/>
            <person name="Goodwin L."/>
            <person name="Pitluck S."/>
            <person name="Liolios K."/>
            <person name="Mavromatis K."/>
            <person name="Mikhailova N."/>
            <person name="Pati A."/>
            <person name="Chen A."/>
            <person name="Palaniappan K."/>
            <person name="Land M."/>
            <person name="Hauser L."/>
            <person name="Chang Y.J."/>
            <person name="Jeffries C.D."/>
            <person name="Brambilla E."/>
            <person name="Rohde M."/>
            <person name="Goker M."/>
            <person name="Tindall B.J."/>
            <person name="Woyke T."/>
            <person name="Bristow J."/>
            <person name="Eisen J.A."/>
            <person name="Markowitz V."/>
            <person name="Hugenholtz P."/>
            <person name="Kyrpides N.C."/>
            <person name="Klenk H.P."/>
            <person name="Lapidus A."/>
        </authorList>
    </citation>
    <scope>NUCLEOTIDE SEQUENCE [LARGE SCALE GENOMIC DNA]</scope>
    <source>
        <strain evidence="7">DSM 17093 / CIP 108686 / LMG 22925 / RQ-24</strain>
    </source>
</reference>
<proteinExistence type="inferred from homology"/>
<dbReference type="OrthoDB" id="9806726at2"/>
<evidence type="ECO:0000313" key="6">
    <source>
        <dbReference type="EMBL" id="ADI13903.1"/>
    </source>
</evidence>
<dbReference type="PROSITE" id="PS00211">
    <property type="entry name" value="ABC_TRANSPORTER_1"/>
    <property type="match status" value="1"/>
</dbReference>
<keyword evidence="7" id="KW-1185">Reference proteome</keyword>
<dbReference type="InterPro" id="IPR027417">
    <property type="entry name" value="P-loop_NTPase"/>
</dbReference>
<dbReference type="SUPFAM" id="SSF52540">
    <property type="entry name" value="P-loop containing nucleoside triphosphate hydrolases"/>
    <property type="match status" value="1"/>
</dbReference>
<dbReference type="InterPro" id="IPR017871">
    <property type="entry name" value="ABC_transporter-like_CS"/>
</dbReference>
<gene>
    <name evidence="6" type="ordered locus">Trad_0768</name>
</gene>
<name>D7CU05_TRURR</name>
<evidence type="ECO:0000256" key="1">
    <source>
        <dbReference type="ARBA" id="ARBA00005417"/>
    </source>
</evidence>
<keyword evidence="2" id="KW-0813">Transport</keyword>
<dbReference type="CDD" id="cd03235">
    <property type="entry name" value="ABC_Metallic_Cations"/>
    <property type="match status" value="1"/>
</dbReference>
<sequence>MAGSCVHVRAAPPLQGVAAAPPAVSLRGVCARYDGPLVLEDVTFELPRGDFVAIVGPNGAGKSTVFKLLSGVMRPVRGELQVLGSSVAAERRRGHIAYVPQEGAIDRDFPISVFEVVLAGRYNRIRAQGGVRRFAPASWAGRAHREAAERALAAVGMLELCRRPIGALSGGQKQRVFLARALAQEAQLLLLDEPLAGVDKRSQELILEVLAGVRAAGRTVLMVVHDLGVASAHADRVVLLNRRLIAAGPPQTVLSEANLSAAYGGAGLRVTLPDGARGVA</sequence>
<dbReference type="HOGENOM" id="CLU_000604_1_11_0"/>
<reference evidence="7" key="1">
    <citation type="submission" date="2010-05" db="EMBL/GenBank/DDBJ databases">
        <title>The complete genome of Truepera radiovictris DSM 17093.</title>
        <authorList>
            <consortium name="US DOE Joint Genome Institute (JGI-PGF)"/>
            <person name="Lucas S."/>
            <person name="Copeland A."/>
            <person name="Lapidus A."/>
            <person name="Glavina del Rio T."/>
            <person name="Dalin E."/>
            <person name="Tice H."/>
            <person name="Bruce D."/>
            <person name="Goodwin L."/>
            <person name="Pitluck S."/>
            <person name="Kyrpides N."/>
            <person name="Mavromatis K."/>
            <person name="Ovchinnikova G."/>
            <person name="Munk A.C."/>
            <person name="Detter J.C."/>
            <person name="Han C."/>
            <person name="Tapia R."/>
            <person name="Land M."/>
            <person name="Hauser L."/>
            <person name="Markowitz V."/>
            <person name="Cheng J.-F."/>
            <person name="Hugenholtz P."/>
            <person name="Woyke T."/>
            <person name="Wu D."/>
            <person name="Tindall B."/>
            <person name="Pomrenke H.G."/>
            <person name="Brambilla E."/>
            <person name="Klenk H.-P."/>
            <person name="Eisen J.A."/>
        </authorList>
    </citation>
    <scope>NUCLEOTIDE SEQUENCE [LARGE SCALE GENOMIC DNA]</scope>
    <source>
        <strain evidence="7">DSM 17093 / CIP 108686 / LMG 22925 / RQ-24</strain>
    </source>
</reference>
<dbReference type="KEGG" id="tra:Trad_0768"/>
<dbReference type="EMBL" id="CP002049">
    <property type="protein sequence ID" value="ADI13903.1"/>
    <property type="molecule type" value="Genomic_DNA"/>
</dbReference>
<dbReference type="AlphaFoldDB" id="D7CU05"/>
<evidence type="ECO:0000313" key="7">
    <source>
        <dbReference type="Proteomes" id="UP000000379"/>
    </source>
</evidence>
<dbReference type="GO" id="GO:0005524">
    <property type="term" value="F:ATP binding"/>
    <property type="evidence" value="ECO:0007669"/>
    <property type="project" value="UniProtKB-KW"/>
</dbReference>
<dbReference type="InterPro" id="IPR003593">
    <property type="entry name" value="AAA+_ATPase"/>
</dbReference>
<evidence type="ECO:0000259" key="5">
    <source>
        <dbReference type="PROSITE" id="PS50893"/>
    </source>
</evidence>
<evidence type="ECO:0000256" key="3">
    <source>
        <dbReference type="ARBA" id="ARBA00022741"/>
    </source>
</evidence>
<keyword evidence="3" id="KW-0547">Nucleotide-binding</keyword>
<dbReference type="Gene3D" id="3.40.50.300">
    <property type="entry name" value="P-loop containing nucleotide triphosphate hydrolases"/>
    <property type="match status" value="1"/>
</dbReference>
<dbReference type="Pfam" id="PF00005">
    <property type="entry name" value="ABC_tran"/>
    <property type="match status" value="1"/>
</dbReference>
<dbReference type="GO" id="GO:0016887">
    <property type="term" value="F:ATP hydrolysis activity"/>
    <property type="evidence" value="ECO:0007669"/>
    <property type="project" value="InterPro"/>
</dbReference>
<dbReference type="eggNOG" id="COG1121">
    <property type="taxonomic scope" value="Bacteria"/>
</dbReference>
<keyword evidence="4" id="KW-0067">ATP-binding</keyword>
<feature type="domain" description="ABC transporter" evidence="5">
    <location>
        <begin position="24"/>
        <end position="267"/>
    </location>
</feature>
<dbReference type="SMART" id="SM00382">
    <property type="entry name" value="AAA"/>
    <property type="match status" value="1"/>
</dbReference>
<evidence type="ECO:0000256" key="4">
    <source>
        <dbReference type="ARBA" id="ARBA00022840"/>
    </source>
</evidence>
<comment type="similarity">
    <text evidence="1">Belongs to the ABC transporter superfamily.</text>
</comment>
<dbReference type="InterPro" id="IPR003439">
    <property type="entry name" value="ABC_transporter-like_ATP-bd"/>
</dbReference>
<dbReference type="PANTHER" id="PTHR42734:SF5">
    <property type="entry name" value="IRON TRANSPORT SYSTEM ATP-BINDING PROTEIN HI_0361-RELATED"/>
    <property type="match status" value="1"/>
</dbReference>
<dbReference type="RefSeq" id="WP_013177275.1">
    <property type="nucleotide sequence ID" value="NC_014221.1"/>
</dbReference>
<protein>
    <submittedName>
        <fullName evidence="6">ABC transporter related protein</fullName>
    </submittedName>
</protein>
<dbReference type="PROSITE" id="PS50893">
    <property type="entry name" value="ABC_TRANSPORTER_2"/>
    <property type="match status" value="1"/>
</dbReference>
<accession>D7CU05</accession>
<dbReference type="Proteomes" id="UP000000379">
    <property type="component" value="Chromosome"/>
</dbReference>
<organism evidence="6 7">
    <name type="scientific">Truepera radiovictrix (strain DSM 17093 / CIP 108686 / LMG 22925 / RQ-24)</name>
    <dbReference type="NCBI Taxonomy" id="649638"/>
    <lineage>
        <taxon>Bacteria</taxon>
        <taxon>Thermotogati</taxon>
        <taxon>Deinococcota</taxon>
        <taxon>Deinococci</taxon>
        <taxon>Trueperales</taxon>
        <taxon>Trueperaceae</taxon>
        <taxon>Truepera</taxon>
    </lineage>
</organism>
<dbReference type="InterPro" id="IPR050153">
    <property type="entry name" value="Metal_Ion_Import_ABC"/>
</dbReference>